<sequence length="486" mass="54198">MQYSQVSGSGEVYRQHDTPIEVHETKPTRFSRLWTAIVQMAVLLILGIAGSLVHFFYYRSLVGHVVDDGFSISQEWNIRIGTGLAFVSKTSWTFAVVVAHAQLVWMTMSRKKLRLETIDGIIMAPTDLTKFFQWGSVRNAKVGTLLALVAWCIPISAIVTPSTLSVVSVVTTDAVSSTVPILDLNNVDKFADSTPCPNALLSFCPRALNPENLTSALIFRYASPQTDIQTVATASSGQIQAMTPLNVNESYSLQMYGPVMRCVNGSDRFDEFHEFVENTQPFGRYLSTKLFSYWAFVPSKFANGTKMALDWTKLPSGTLDNGVNYKEYNDTMIPSAPELWMTTYWSMDICSLHNASFQVDFAFEKGVQRTKSKVETLEPLKWKTAVSGADAVGNQTFTYQAIYMALVRQLIGLVVDNPIDSNVMQTSVSGSIEFEDYFYGTLFEQPYQQNKTLRQTVEELSENVTLSMLASKAHVQVSSICDLILN</sequence>
<dbReference type="Proteomes" id="UP000799755">
    <property type="component" value="Unassembled WGS sequence"/>
</dbReference>
<comment type="caution">
    <text evidence="1">The sequence shown here is derived from an EMBL/GenBank/DDBJ whole genome shotgun (WGS) entry which is preliminary data.</text>
</comment>
<gene>
    <name evidence="1" type="ORF">BDR25DRAFT_346929</name>
</gene>
<keyword evidence="2" id="KW-1185">Reference proteome</keyword>
<name>A0ACB6QCW2_9PLEO</name>
<proteinExistence type="predicted"/>
<organism evidence="1 2">
    <name type="scientific">Lindgomyces ingoldianus</name>
    <dbReference type="NCBI Taxonomy" id="673940"/>
    <lineage>
        <taxon>Eukaryota</taxon>
        <taxon>Fungi</taxon>
        <taxon>Dikarya</taxon>
        <taxon>Ascomycota</taxon>
        <taxon>Pezizomycotina</taxon>
        <taxon>Dothideomycetes</taxon>
        <taxon>Pleosporomycetidae</taxon>
        <taxon>Pleosporales</taxon>
        <taxon>Lindgomycetaceae</taxon>
        <taxon>Lindgomyces</taxon>
    </lineage>
</organism>
<reference evidence="1" key="1">
    <citation type="journal article" date="2020" name="Stud. Mycol.">
        <title>101 Dothideomycetes genomes: a test case for predicting lifestyles and emergence of pathogens.</title>
        <authorList>
            <person name="Haridas S."/>
            <person name="Albert R."/>
            <person name="Binder M."/>
            <person name="Bloem J."/>
            <person name="Labutti K."/>
            <person name="Salamov A."/>
            <person name="Andreopoulos B."/>
            <person name="Baker S."/>
            <person name="Barry K."/>
            <person name="Bills G."/>
            <person name="Bluhm B."/>
            <person name="Cannon C."/>
            <person name="Castanera R."/>
            <person name="Culley D."/>
            <person name="Daum C."/>
            <person name="Ezra D."/>
            <person name="Gonzalez J."/>
            <person name="Henrissat B."/>
            <person name="Kuo A."/>
            <person name="Liang C."/>
            <person name="Lipzen A."/>
            <person name="Lutzoni F."/>
            <person name="Magnuson J."/>
            <person name="Mondo S."/>
            <person name="Nolan M."/>
            <person name="Ohm R."/>
            <person name="Pangilinan J."/>
            <person name="Park H.-J."/>
            <person name="Ramirez L."/>
            <person name="Alfaro M."/>
            <person name="Sun H."/>
            <person name="Tritt A."/>
            <person name="Yoshinaga Y."/>
            <person name="Zwiers L.-H."/>
            <person name="Turgeon B."/>
            <person name="Goodwin S."/>
            <person name="Spatafora J."/>
            <person name="Crous P."/>
            <person name="Grigoriev I."/>
        </authorList>
    </citation>
    <scope>NUCLEOTIDE SEQUENCE</scope>
    <source>
        <strain evidence="1">ATCC 200398</strain>
    </source>
</reference>
<evidence type="ECO:0000313" key="1">
    <source>
        <dbReference type="EMBL" id="KAF2463957.1"/>
    </source>
</evidence>
<accession>A0ACB6QCW2</accession>
<evidence type="ECO:0000313" key="2">
    <source>
        <dbReference type="Proteomes" id="UP000799755"/>
    </source>
</evidence>
<dbReference type="EMBL" id="MU003542">
    <property type="protein sequence ID" value="KAF2463957.1"/>
    <property type="molecule type" value="Genomic_DNA"/>
</dbReference>
<protein>
    <submittedName>
        <fullName evidence="1">Uncharacterized protein</fullName>
    </submittedName>
</protein>